<sequence length="125" mass="13877">MEKFQYRSSPQGPIPPRAAQIRPPQGVPATGEAFINHPLFRNSSLTSRRRPGVTTWRSGPLPARNLFGFGRSYIKSNAPFSGPGSQIYGRNVKEPLAILPGNFRSSILSAWKDKDGKFFHAEQHS</sequence>
<accession>A0AA38I3F0</accession>
<feature type="region of interest" description="Disordered" evidence="1">
    <location>
        <begin position="1"/>
        <end position="33"/>
    </location>
</feature>
<organism evidence="2 3">
    <name type="scientific">Zophobas morio</name>
    <dbReference type="NCBI Taxonomy" id="2755281"/>
    <lineage>
        <taxon>Eukaryota</taxon>
        <taxon>Metazoa</taxon>
        <taxon>Ecdysozoa</taxon>
        <taxon>Arthropoda</taxon>
        <taxon>Hexapoda</taxon>
        <taxon>Insecta</taxon>
        <taxon>Pterygota</taxon>
        <taxon>Neoptera</taxon>
        <taxon>Endopterygota</taxon>
        <taxon>Coleoptera</taxon>
        <taxon>Polyphaga</taxon>
        <taxon>Cucujiformia</taxon>
        <taxon>Tenebrionidae</taxon>
        <taxon>Zophobas</taxon>
    </lineage>
</organism>
<dbReference type="Proteomes" id="UP001168821">
    <property type="component" value="Unassembled WGS sequence"/>
</dbReference>
<keyword evidence="3" id="KW-1185">Reference proteome</keyword>
<evidence type="ECO:0000256" key="1">
    <source>
        <dbReference type="SAM" id="MobiDB-lite"/>
    </source>
</evidence>
<gene>
    <name evidence="2" type="ORF">Zmor_020338</name>
</gene>
<reference evidence="2" key="1">
    <citation type="journal article" date="2023" name="G3 (Bethesda)">
        <title>Whole genome assemblies of Zophobas morio and Tenebrio molitor.</title>
        <authorList>
            <person name="Kaur S."/>
            <person name="Stinson S.A."/>
            <person name="diCenzo G.C."/>
        </authorList>
    </citation>
    <scope>NUCLEOTIDE SEQUENCE</scope>
    <source>
        <strain evidence="2">QUZm001</strain>
    </source>
</reference>
<protein>
    <submittedName>
        <fullName evidence="2">Uncharacterized protein</fullName>
    </submittedName>
</protein>
<evidence type="ECO:0000313" key="3">
    <source>
        <dbReference type="Proteomes" id="UP001168821"/>
    </source>
</evidence>
<comment type="caution">
    <text evidence="2">The sequence shown here is derived from an EMBL/GenBank/DDBJ whole genome shotgun (WGS) entry which is preliminary data.</text>
</comment>
<dbReference type="EMBL" id="JALNTZ010000006">
    <property type="protein sequence ID" value="KAJ3648543.1"/>
    <property type="molecule type" value="Genomic_DNA"/>
</dbReference>
<dbReference type="AlphaFoldDB" id="A0AA38I3F0"/>
<evidence type="ECO:0000313" key="2">
    <source>
        <dbReference type="EMBL" id="KAJ3648543.1"/>
    </source>
</evidence>
<proteinExistence type="predicted"/>
<feature type="compositionally biased region" description="Polar residues" evidence="1">
    <location>
        <begin position="1"/>
        <end position="11"/>
    </location>
</feature>
<name>A0AA38I3F0_9CUCU</name>